<dbReference type="SUPFAM" id="SSF48452">
    <property type="entry name" value="TPR-like"/>
    <property type="match status" value="1"/>
</dbReference>
<evidence type="ECO:0000259" key="5">
    <source>
        <dbReference type="PROSITE" id="PS01124"/>
    </source>
</evidence>
<accession>A0A455ZEL0</accession>
<dbReference type="GO" id="GO:0003700">
    <property type="term" value="F:DNA-binding transcription factor activity"/>
    <property type="evidence" value="ECO:0007669"/>
    <property type="project" value="InterPro"/>
</dbReference>
<dbReference type="PANTHER" id="PTHR43280">
    <property type="entry name" value="ARAC-FAMILY TRANSCRIPTIONAL REGULATOR"/>
    <property type="match status" value="1"/>
</dbReference>
<dbReference type="EMBL" id="BK010601">
    <property type="protein sequence ID" value="DAC75196.1"/>
    <property type="molecule type" value="Genomic_DNA"/>
</dbReference>
<dbReference type="InterPro" id="IPR011990">
    <property type="entry name" value="TPR-like_helical_dom_sf"/>
</dbReference>
<reference evidence="6" key="6">
    <citation type="journal article" date="2017" name="Nat. Commun.">
        <title>Evolutionary dynamics and genomic features of the Elizabethkingia anophelis 2015 to 2016 Wisconsin outbreak strain.</title>
        <authorList>
            <person name="Perrin A."/>
            <person name="Larsonneur E."/>
            <person name="Nicholson A.C."/>
            <person name="Edwards D.J."/>
            <person name="Gundlach K.M."/>
            <person name="Whitney A.M."/>
            <person name="Gulvik C.A."/>
            <person name="Bell M.E."/>
            <person name="Rendueles O."/>
            <person name="Cury J."/>
            <person name="Hugon P."/>
            <person name="Clermont D."/>
            <person name="Enouf V."/>
            <person name="Loparev V."/>
            <person name="Juieng P."/>
            <person name="Monson T."/>
            <person name="Warshauer D."/>
            <person name="Elbadawi L.I."/>
            <person name="Walters M.S."/>
            <person name="Crist M.B."/>
            <person name="Noble-Wang J."/>
            <person name="Borlaug G."/>
            <person name="Rocha E.P.C."/>
            <person name="Criscuolo A."/>
            <person name="Touchon M."/>
            <person name="Davis J.P."/>
            <person name="Holt K.E."/>
            <person name="McQuiston J.R."/>
            <person name="Brisse S."/>
        </authorList>
    </citation>
    <scope>NUCLEOTIDE SEQUENCE</scope>
</reference>
<dbReference type="Gene3D" id="1.10.10.60">
    <property type="entry name" value="Homeodomain-like"/>
    <property type="match status" value="2"/>
</dbReference>
<evidence type="ECO:0000256" key="4">
    <source>
        <dbReference type="SAM" id="Phobius"/>
    </source>
</evidence>
<keyword evidence="1" id="KW-0805">Transcription regulation</keyword>
<dbReference type="SMART" id="SM00342">
    <property type="entry name" value="HTH_ARAC"/>
    <property type="match status" value="1"/>
</dbReference>
<sequence length="539" mass="62942">MLLRKTILLSFLLIIFCLYKPQALTRSEAEINNKYDQIEETDLKFNDLNQINTLYNYSQNKGYKSGILRGLIALQKHYLTKGKYTLSQQYGEKAEIIAKELNDYKALATINTCMGNSFTILGLQKDALMSLNSAMKYNKKIENIIDRKINQAYISANYAGYYEGKRLNDSIFYYVKKGLSDIESVPNRHLTSLQKSKYYYMMIFQNMNMGNFYVYAFQSANLDKAEPYFLKVISFSKSYPQYFTTIAIDAYDSISMFYLLKKDYKKAIEYSEKVLASERKTNSPQSRLNAYENLKASYEAIGDLTQQNKYLKLYTNLNDSILMIKKQSVILHTENKINQSKREINSLKKHTILLIIIASVILLSVLFYFYRKNIIQKKKYLSLIAQLSMDTTNLTNTPSTILPSDDCITNNTLSLEKEKEIINRLNAFETSEKFLKKNITLSFLSYQLDTNSKYLSQIINQYKKQNFNSYINQLRINYILHKLHKDPLYREYKISYLATECGYASSQVFIRAFKKETGMTPSYFIYNLKQQNPEELTLL</sequence>
<keyword evidence="4" id="KW-1133">Transmembrane helix</keyword>
<name>A0A455ZEL0_9FLAO</name>
<dbReference type="PROSITE" id="PS01124">
    <property type="entry name" value="HTH_ARAC_FAMILY_2"/>
    <property type="match status" value="1"/>
</dbReference>
<feature type="domain" description="HTH araC/xylS-type" evidence="5">
    <location>
        <begin position="425"/>
        <end position="527"/>
    </location>
</feature>
<dbReference type="InterPro" id="IPR009057">
    <property type="entry name" value="Homeodomain-like_sf"/>
</dbReference>
<evidence type="ECO:0000256" key="1">
    <source>
        <dbReference type="ARBA" id="ARBA00023015"/>
    </source>
</evidence>
<reference evidence="6" key="2">
    <citation type="journal article" date="2014" name="PLoS ONE">
        <title>Insights from the genome annotation of Elizabethkingia anophelis from the malaria vector Anopheles gambiae.</title>
        <authorList>
            <person name="Kukutla P."/>
            <person name="Lindberg B.G."/>
            <person name="Pei D."/>
            <person name="Rayl M."/>
            <person name="Yu W."/>
            <person name="Steritz M."/>
            <person name="Faye I."/>
            <person name="Xu J."/>
        </authorList>
    </citation>
    <scope>NUCLEOTIDE SEQUENCE</scope>
</reference>
<dbReference type="PANTHER" id="PTHR43280:SF2">
    <property type="entry name" value="HTH-TYPE TRANSCRIPTIONAL REGULATOR EXSA"/>
    <property type="match status" value="1"/>
</dbReference>
<reference evidence="6" key="1">
    <citation type="journal article" date="2014" name="Genome Biol. Evol.">
        <title>Comparative genomic analysis of malaria mosquito vector-associated novel pathogen Elizabethkingia anophelis.</title>
        <authorList>
            <person name="Teo J."/>
            <person name="Tan S.Y."/>
            <person name="Liu Y."/>
            <person name="Tay M."/>
            <person name="Ding Y."/>
            <person name="Li Y."/>
            <person name="Kjelleberg S."/>
            <person name="Givskov M."/>
            <person name="Lin R.T."/>
            <person name="Yang L."/>
        </authorList>
    </citation>
    <scope>NUCLEOTIDE SEQUENCE</scope>
</reference>
<dbReference type="AlphaFoldDB" id="A0A455ZEL0"/>
<dbReference type="GO" id="GO:0043565">
    <property type="term" value="F:sequence-specific DNA binding"/>
    <property type="evidence" value="ECO:0007669"/>
    <property type="project" value="InterPro"/>
</dbReference>
<reference evidence="6" key="5">
    <citation type="journal article" date="2017" name="Genome Announc.">
        <title>Complete Circularized Genome Sequences of Four Strains of Elizabethkingia anophelis, Including Two Novel Strains Isolated from Wild-Caught Anopheles sinensis.</title>
        <authorList>
            <person name="Pei D."/>
            <person name="Nicholson A.C."/>
            <person name="Jiang J."/>
            <person name="Chen H."/>
            <person name="Whitney A.M."/>
            <person name="Villarma A."/>
            <person name="Bell M."/>
            <person name="Humrighouse B."/>
            <person name="Rowe L.A."/>
            <person name="Sheth M."/>
            <person name="Batra D."/>
            <person name="Juieng P."/>
            <person name="Loparev V.N."/>
            <person name="McQuiston J.R."/>
            <person name="Lan Y."/>
            <person name="Ma Y."/>
            <person name="Xu J."/>
        </authorList>
    </citation>
    <scope>NUCLEOTIDE SEQUENCE</scope>
</reference>
<dbReference type="RefSeq" id="WP_078674437.1">
    <property type="nucleotide sequence ID" value="NZ_CP014340.1"/>
</dbReference>
<reference evidence="6" key="4">
    <citation type="journal article" date="2016" name="Sci. Rep.">
        <title>Genomic epidemiology and global diversity of the emerging bacterial pathogen Elizabethkingia anophelis.</title>
        <authorList>
            <person name="Breurec S."/>
            <person name="Criscuolo A."/>
            <person name="Diancourt L."/>
            <person name="Rendueles O."/>
            <person name="Vandenbogaert M."/>
            <person name="Passet V."/>
            <person name="Caro V."/>
            <person name="Rocha E.P."/>
            <person name="Touchon M."/>
            <person name="Brisse S."/>
        </authorList>
    </citation>
    <scope>NUCLEOTIDE SEQUENCE</scope>
</reference>
<keyword evidence="2" id="KW-0238">DNA-binding</keyword>
<dbReference type="SUPFAM" id="SSF46689">
    <property type="entry name" value="Homeodomain-like"/>
    <property type="match status" value="1"/>
</dbReference>
<evidence type="ECO:0000256" key="2">
    <source>
        <dbReference type="ARBA" id="ARBA00023125"/>
    </source>
</evidence>
<organism evidence="6">
    <name type="scientific">Elizabethkingia anophelis</name>
    <dbReference type="NCBI Taxonomy" id="1117645"/>
    <lineage>
        <taxon>Bacteria</taxon>
        <taxon>Pseudomonadati</taxon>
        <taxon>Bacteroidota</taxon>
        <taxon>Flavobacteriia</taxon>
        <taxon>Flavobacteriales</taxon>
        <taxon>Weeksellaceae</taxon>
        <taxon>Elizabethkingia</taxon>
    </lineage>
</organism>
<dbReference type="InterPro" id="IPR018060">
    <property type="entry name" value="HTH_AraC"/>
</dbReference>
<keyword evidence="4" id="KW-0472">Membrane</keyword>
<reference evidence="6" key="3">
    <citation type="journal article" date="2016" name="Genome Announc.">
        <title>Complete Genome Sequences of Four Strains from the 2015-2016 Elizabethkingia anophelis Outbreak.</title>
        <authorList>
            <person name="Nicholson A.C."/>
            <person name="Whitney A.M."/>
            <person name="Emery B.D."/>
            <person name="Bell M.E."/>
            <person name="Gartin J.T."/>
            <person name="Humrighouse B.W."/>
            <person name="Loparev V.N."/>
            <person name="Batra D."/>
            <person name="Sheth M."/>
            <person name="Rowe L.A."/>
            <person name="Juieng P."/>
            <person name="Knipe K."/>
            <person name="Gulvik C."/>
            <person name="McQuiston J.R."/>
        </authorList>
    </citation>
    <scope>NUCLEOTIDE SEQUENCE</scope>
</reference>
<dbReference type="Gene3D" id="1.25.40.10">
    <property type="entry name" value="Tetratricopeptide repeat domain"/>
    <property type="match status" value="1"/>
</dbReference>
<dbReference type="Pfam" id="PF12833">
    <property type="entry name" value="HTH_18"/>
    <property type="match status" value="1"/>
</dbReference>
<reference evidence="6" key="8">
    <citation type="journal article" date="2018" name="J. ISSAAS">
        <title>In Silico Identification of Three Types of Integrative and Conjugative Elements (ICEs) in Elizabethkingia anophelis Strains Isolated from Around the World.</title>
        <authorList>
            <person name="Xu J."/>
            <person name="Pei D."/>
            <person name="Nicholson A."/>
            <person name="Lan Y."/>
            <person name="Xia Q."/>
        </authorList>
    </citation>
    <scope>NUCLEOTIDE SEQUENCE</scope>
</reference>
<gene>
    <name evidence="6" type="primary">ICEEaII(7)_F3543_44201_45820</name>
</gene>
<evidence type="ECO:0000256" key="3">
    <source>
        <dbReference type="ARBA" id="ARBA00023163"/>
    </source>
</evidence>
<evidence type="ECO:0000313" key="6">
    <source>
        <dbReference type="EMBL" id="DAC75196.1"/>
    </source>
</evidence>
<feature type="transmembrane region" description="Helical" evidence="4">
    <location>
        <begin position="351"/>
        <end position="370"/>
    </location>
</feature>
<keyword evidence="3" id="KW-0804">Transcription</keyword>
<proteinExistence type="predicted"/>
<keyword evidence="4" id="KW-0812">Transmembrane</keyword>
<protein>
    <recommendedName>
        <fullName evidence="5">HTH araC/xylS-type domain-containing protein</fullName>
    </recommendedName>
</protein>
<reference evidence="6" key="7">
    <citation type="journal article" date="2017" name="Sci. Rep.">
        <title>Genomic features, phylogenetic relationships, and comparative genomics of Elizabethkingia anophelis strain EM361-97 isolated in Taiwan.</title>
        <authorList>
            <person name="Lin J.N."/>
            <person name="Lai C.H."/>
            <person name="Yang C.H."/>
            <person name="Huang Y.H."/>
            <person name="Lin H.H."/>
        </authorList>
    </citation>
    <scope>NUCLEOTIDE SEQUENCE</scope>
</reference>